<dbReference type="InterPro" id="IPR041414">
    <property type="entry name" value="Raco-like_middle"/>
</dbReference>
<protein>
    <submittedName>
        <fullName evidence="4">DUF4445 domain-containing protein</fullName>
    </submittedName>
</protein>
<evidence type="ECO:0000259" key="1">
    <source>
        <dbReference type="Pfam" id="PF14574"/>
    </source>
</evidence>
<accession>A0A419F1R4</accession>
<evidence type="ECO:0000313" key="4">
    <source>
        <dbReference type="EMBL" id="RJP71965.1"/>
    </source>
</evidence>
<organism evidence="4 5">
    <name type="scientific">Candidatus Abyssobacteria bacterium SURF_17</name>
    <dbReference type="NCBI Taxonomy" id="2093361"/>
    <lineage>
        <taxon>Bacteria</taxon>
        <taxon>Pseudomonadati</taxon>
        <taxon>Candidatus Hydrogenedentota</taxon>
        <taxon>Candidatus Abyssobacteria</taxon>
    </lineage>
</organism>
<feature type="domain" description="RACo linker region" evidence="2">
    <location>
        <begin position="18"/>
        <end position="105"/>
    </location>
</feature>
<dbReference type="Gene3D" id="3.30.420.480">
    <property type="entry name" value="Domain of unknown function (DUF4445)"/>
    <property type="match status" value="1"/>
</dbReference>
<evidence type="ECO:0000313" key="5">
    <source>
        <dbReference type="Proteomes" id="UP000285961"/>
    </source>
</evidence>
<dbReference type="InterPro" id="IPR042259">
    <property type="entry name" value="Raco-like_middle_sf"/>
</dbReference>
<dbReference type="Pfam" id="PF14574">
    <property type="entry name" value="RACo_C_ter"/>
    <property type="match status" value="1"/>
</dbReference>
<dbReference type="Pfam" id="PF17651">
    <property type="entry name" value="Raco_middle"/>
    <property type="match status" value="1"/>
</dbReference>
<dbReference type="InterPro" id="IPR052911">
    <property type="entry name" value="Corrinoid_activation_enz"/>
</dbReference>
<reference evidence="4 5" key="1">
    <citation type="journal article" date="2017" name="ISME J.">
        <title>Energy and carbon metabolisms in a deep terrestrial subsurface fluid microbial community.</title>
        <authorList>
            <person name="Momper L."/>
            <person name="Jungbluth S.P."/>
            <person name="Lee M.D."/>
            <person name="Amend J.P."/>
        </authorList>
    </citation>
    <scope>NUCLEOTIDE SEQUENCE [LARGE SCALE GENOMIC DNA]</scope>
    <source>
        <strain evidence="4">SURF_17</strain>
    </source>
</reference>
<dbReference type="SUPFAM" id="SSF53067">
    <property type="entry name" value="Actin-like ATPase domain"/>
    <property type="match status" value="1"/>
</dbReference>
<name>A0A419F1R4_9BACT</name>
<sequence>MRATRQDLRDWVHVQWVPDPIVRKHYMSLRAPTLQDPTGDVDRLIAELIRITPTREIIPENIKAPLRVLQRISHTLRETSFRLTAVVAQTDSHYELIDVRKGHDESDCLGLAIDVGTTTLSLYLVNITAGEILNRLVIENPQTIHGEDILTRIHFCQGPAGLETMQKLALEGINRGIGRLADSCGVAPHDIYAVSMAGNPTMTHLVLGLNPYHLCREPYVPVVSRPPLFRAKEIGVNAHPDAPVYVFPGLSNYFGGDVVAGILASGMHKSKDISLLVDVGTNAEIVLGNRDWLVVCAGAAGPALESGGAKAGMRATASAIEKIRLDRETLEPSFEVIGNRPPEGICGSGLIELVAELFLSKAIDPKGRFADHLDVPRIRTADGVKGFAVVLAEKGEGPKDIIVDELDIGNLLRAKGAMYTALALVTERLGVAFSDLETFFVAGSFGEHVDPGSAITIGMLPDIPLERFRVLGNSAGIGACLMLVSYGLREEVESIRRKAAYIQLTTDNEFMNRLNAALFIPHTNKELFPTVFHTR</sequence>
<feature type="domain" description="RACo C-terminal" evidence="1">
    <location>
        <begin position="273"/>
        <end position="531"/>
    </location>
</feature>
<dbReference type="PANTHER" id="PTHR42895">
    <property type="entry name" value="IRON-SULFUR CLUSTER-BINDING PROTEIN-RELATED"/>
    <property type="match status" value="1"/>
</dbReference>
<dbReference type="Gene3D" id="3.10.20.880">
    <property type="match status" value="1"/>
</dbReference>
<dbReference type="InterPro" id="IPR027980">
    <property type="entry name" value="RACo_C"/>
</dbReference>
<gene>
    <name evidence="4" type="ORF">C4532_06710</name>
</gene>
<proteinExistence type="predicted"/>
<dbReference type="EMBL" id="QZKI01000052">
    <property type="protein sequence ID" value="RJP71965.1"/>
    <property type="molecule type" value="Genomic_DNA"/>
</dbReference>
<dbReference type="InterPro" id="IPR040506">
    <property type="entry name" value="RACo_linker"/>
</dbReference>
<evidence type="ECO:0000259" key="2">
    <source>
        <dbReference type="Pfam" id="PF17650"/>
    </source>
</evidence>
<dbReference type="Proteomes" id="UP000285961">
    <property type="component" value="Unassembled WGS sequence"/>
</dbReference>
<feature type="domain" description="RACo-like middle region" evidence="3">
    <location>
        <begin position="109"/>
        <end position="270"/>
    </location>
</feature>
<comment type="caution">
    <text evidence="4">The sequence shown here is derived from an EMBL/GenBank/DDBJ whole genome shotgun (WGS) entry which is preliminary data.</text>
</comment>
<evidence type="ECO:0000259" key="3">
    <source>
        <dbReference type="Pfam" id="PF17651"/>
    </source>
</evidence>
<dbReference type="InterPro" id="IPR043129">
    <property type="entry name" value="ATPase_NBD"/>
</dbReference>
<dbReference type="AlphaFoldDB" id="A0A419F1R4"/>
<dbReference type="Pfam" id="PF17650">
    <property type="entry name" value="RACo_linker"/>
    <property type="match status" value="1"/>
</dbReference>
<dbReference type="PANTHER" id="PTHR42895:SF1">
    <property type="entry name" value="IRON-SULFUR CLUSTER PROTEIN"/>
    <property type="match status" value="1"/>
</dbReference>